<organism evidence="1 2">
    <name type="scientific">Schistosoma margrebowiei</name>
    <dbReference type="NCBI Taxonomy" id="48269"/>
    <lineage>
        <taxon>Eukaryota</taxon>
        <taxon>Metazoa</taxon>
        <taxon>Spiralia</taxon>
        <taxon>Lophotrochozoa</taxon>
        <taxon>Platyhelminthes</taxon>
        <taxon>Trematoda</taxon>
        <taxon>Digenea</taxon>
        <taxon>Strigeidida</taxon>
        <taxon>Schistosomatoidea</taxon>
        <taxon>Schistosomatidae</taxon>
        <taxon>Schistosoma</taxon>
    </lineage>
</organism>
<name>A0A183M316_9TREM</name>
<proteinExistence type="predicted"/>
<keyword evidence="2" id="KW-1185">Reference proteome</keyword>
<dbReference type="AlphaFoldDB" id="A0A183M316"/>
<evidence type="ECO:0000313" key="1">
    <source>
        <dbReference type="EMBL" id="VDO90368.1"/>
    </source>
</evidence>
<reference evidence="1 2" key="1">
    <citation type="submission" date="2018-11" db="EMBL/GenBank/DDBJ databases">
        <authorList>
            <consortium name="Pathogen Informatics"/>
        </authorList>
    </citation>
    <scope>NUCLEOTIDE SEQUENCE [LARGE SCALE GENOMIC DNA]</scope>
    <source>
        <strain evidence="1 2">Zambia</strain>
    </source>
</reference>
<dbReference type="EMBL" id="UZAI01005399">
    <property type="protein sequence ID" value="VDO90368.1"/>
    <property type="molecule type" value="Genomic_DNA"/>
</dbReference>
<dbReference type="Proteomes" id="UP000277204">
    <property type="component" value="Unassembled WGS sequence"/>
</dbReference>
<evidence type="ECO:0000313" key="2">
    <source>
        <dbReference type="Proteomes" id="UP000277204"/>
    </source>
</evidence>
<protein>
    <submittedName>
        <fullName evidence="1">Uncharacterized protein</fullName>
    </submittedName>
</protein>
<sequence>MTHWTQVGQQRLGSGELLLYSRYGEENSPHTQGFALMLSKQAQNALIGWEFMGQGSSKAPSEQRKRAFQWTSFNAMRLPKTTMKTLKTNSTIGCNQSSRSVQPRT</sequence>
<accession>A0A183M316</accession>
<gene>
    <name evidence="1" type="ORF">SMRZ_LOCUS10441</name>
</gene>